<dbReference type="Proteomes" id="UP000326287">
    <property type="component" value="Chromosome"/>
</dbReference>
<sequence length="515" mass="56935">MTNGASKYSTVNIFYMDLPEYGSFPFRVKIEQARQLLYSFGAFHPSSLQGDSIMLNGITRRTILRASCVFICLQSIGLQAEAESALEMKCIKTAPLVEALAPGDSAEEDAFCGIDFTNTSTAICPKTWSTSPGALIYDLTTTAWEGRKSDYEKAICQVGGHARDEARRELAIFKNSMNGRETSGTFAPASLLYYHMSRLLQTRIQVPVAVMAQFPVSAYRQRVVGPGLNYSDSKRLTMLHAGWQEMDKALSNPPAYSHSREIISTDGESLWGVLLLESGHRYGPEVNGTRKSGWGDGQNRDFQQTAPFLALRTDLPLSQAIVSGLKQARADTAMAKALPETISPAQVAWWMHEITEIVILDTILRQQDRIGNIDYQWRWLWTEGKALHQSPSKPDASTATKLQVSVLNDNDAGVRSSYANYARRTGMLDSWHHMDPGLYRRITSLAADFEQSGPIAQAVRQNYRLSAGEASGIVQRGIEVGTQLRERCLAGALRFDLSVSSVLQPQAAIEETTDC</sequence>
<organism evidence="1 2">
    <name type="scientific">Halioglobus maricola</name>
    <dbReference type="NCBI Taxonomy" id="2601894"/>
    <lineage>
        <taxon>Bacteria</taxon>
        <taxon>Pseudomonadati</taxon>
        <taxon>Pseudomonadota</taxon>
        <taxon>Gammaproteobacteria</taxon>
        <taxon>Cellvibrionales</taxon>
        <taxon>Halieaceae</taxon>
        <taxon>Halioglobus</taxon>
    </lineage>
</organism>
<evidence type="ECO:0000313" key="1">
    <source>
        <dbReference type="EMBL" id="QFU74351.1"/>
    </source>
</evidence>
<gene>
    <name evidence="1" type="ORF">EY643_01070</name>
</gene>
<accession>A0A5P9NF13</accession>
<name>A0A5P9NF13_9GAMM</name>
<dbReference type="AlphaFoldDB" id="A0A5P9NF13"/>
<proteinExistence type="predicted"/>
<evidence type="ECO:0000313" key="2">
    <source>
        <dbReference type="Proteomes" id="UP000326287"/>
    </source>
</evidence>
<dbReference type="OrthoDB" id="7793372at2"/>
<reference evidence="1 2" key="1">
    <citation type="submission" date="2019-02" db="EMBL/GenBank/DDBJ databases">
        <authorList>
            <person name="Li S.-H."/>
        </authorList>
    </citation>
    <scope>NUCLEOTIDE SEQUENCE [LARGE SCALE GENOMIC DNA]</scope>
    <source>
        <strain evidence="1 2">IMCC14385</strain>
    </source>
</reference>
<dbReference type="KEGG" id="halc:EY643_01070"/>
<keyword evidence="2" id="KW-1185">Reference proteome</keyword>
<protein>
    <submittedName>
        <fullName evidence="1">Uncharacterized protein</fullName>
    </submittedName>
</protein>
<dbReference type="EMBL" id="CP036422">
    <property type="protein sequence ID" value="QFU74351.1"/>
    <property type="molecule type" value="Genomic_DNA"/>
</dbReference>